<dbReference type="Gene3D" id="1.10.20.10">
    <property type="entry name" value="Histone, subunit A"/>
    <property type="match status" value="1"/>
</dbReference>
<reference evidence="6" key="1">
    <citation type="journal article" date="2019" name="Nat. Commun.">
        <title>Expansion of phycobilisome linker gene families in mesophilic red algae.</title>
        <authorList>
            <person name="Lee J."/>
            <person name="Kim D."/>
            <person name="Bhattacharya D."/>
            <person name="Yoon H.S."/>
        </authorList>
    </citation>
    <scope>NUCLEOTIDE SEQUENCE [LARGE SCALE GENOMIC DNA]</scope>
    <source>
        <strain evidence="6">CCMP 1328</strain>
    </source>
</reference>
<feature type="region of interest" description="Disordered" evidence="3">
    <location>
        <begin position="109"/>
        <end position="134"/>
    </location>
</feature>
<sequence>MVEVKADGAPALPQSRVRDVIRLDADMEGLSVRRDALLTVSKAAELFIELLVQEAMNGTQGSVKKIEYKHIAEAVHGIPAFAFLQEMVPLDSSRAVHLDAFAGLAEAATAEDVNPTTDQHDGTKDETPSKPAHSICTPAVAVDNTETVQSSAGSGHFDALGPAEGGMDIET</sequence>
<dbReference type="Proteomes" id="UP000324585">
    <property type="component" value="Unassembled WGS sequence"/>
</dbReference>
<keyword evidence="6" id="KW-1185">Reference proteome</keyword>
<evidence type="ECO:0000256" key="3">
    <source>
        <dbReference type="SAM" id="MobiDB-lite"/>
    </source>
</evidence>
<dbReference type="OrthoDB" id="636685at2759"/>
<dbReference type="CDD" id="cd22924">
    <property type="entry name" value="HFD_CHRAC1-like"/>
    <property type="match status" value="1"/>
</dbReference>
<dbReference type="InterPro" id="IPR003958">
    <property type="entry name" value="CBFA_NFYB_domain"/>
</dbReference>
<dbReference type="Pfam" id="PF00808">
    <property type="entry name" value="CBFD_NFYB_HMF"/>
    <property type="match status" value="1"/>
</dbReference>
<dbReference type="AlphaFoldDB" id="A0A5J4YK81"/>
<dbReference type="GO" id="GO:0008623">
    <property type="term" value="C:CHRAC"/>
    <property type="evidence" value="ECO:0007669"/>
    <property type="project" value="TreeGrafter"/>
</dbReference>
<accession>A0A5J4YK81</accession>
<comment type="caution">
    <text evidence="5">The sequence shown here is derived from an EMBL/GenBank/DDBJ whole genome shotgun (WGS) entry which is preliminary data.</text>
</comment>
<evidence type="ECO:0000256" key="1">
    <source>
        <dbReference type="ARBA" id="ARBA00004123"/>
    </source>
</evidence>
<keyword evidence="2" id="KW-0539">Nucleus</keyword>
<dbReference type="SUPFAM" id="SSF47113">
    <property type="entry name" value="Histone-fold"/>
    <property type="match status" value="1"/>
</dbReference>
<dbReference type="InterPro" id="IPR009072">
    <property type="entry name" value="Histone-fold"/>
</dbReference>
<evidence type="ECO:0000313" key="5">
    <source>
        <dbReference type="EMBL" id="KAA8491861.1"/>
    </source>
</evidence>
<gene>
    <name evidence="5" type="ORF">FVE85_8343</name>
</gene>
<dbReference type="PANTHER" id="PTHR10252">
    <property type="entry name" value="HISTONE-LIKE TRANSCRIPTION FACTOR CCAAT-RELATED"/>
    <property type="match status" value="1"/>
</dbReference>
<feature type="region of interest" description="Disordered" evidence="3">
    <location>
        <begin position="147"/>
        <end position="171"/>
    </location>
</feature>
<proteinExistence type="predicted"/>
<dbReference type="GO" id="GO:0006261">
    <property type="term" value="P:DNA-templated DNA replication"/>
    <property type="evidence" value="ECO:0007669"/>
    <property type="project" value="TreeGrafter"/>
</dbReference>
<feature type="compositionally biased region" description="Basic and acidic residues" evidence="3">
    <location>
        <begin position="118"/>
        <end position="128"/>
    </location>
</feature>
<protein>
    <recommendedName>
        <fullName evidence="4">Transcription factor CBF/NF-Y/archaeal histone domain-containing protein</fullName>
    </recommendedName>
</protein>
<name>A0A5J4YK81_PORPP</name>
<evidence type="ECO:0000256" key="2">
    <source>
        <dbReference type="ARBA" id="ARBA00023242"/>
    </source>
</evidence>
<comment type="subcellular location">
    <subcellularLocation>
        <location evidence="1">Nucleus</location>
    </subcellularLocation>
</comment>
<organism evidence="5 6">
    <name type="scientific">Porphyridium purpureum</name>
    <name type="common">Red alga</name>
    <name type="synonym">Porphyridium cruentum</name>
    <dbReference type="NCBI Taxonomy" id="35688"/>
    <lineage>
        <taxon>Eukaryota</taxon>
        <taxon>Rhodophyta</taxon>
        <taxon>Bangiophyceae</taxon>
        <taxon>Porphyridiales</taxon>
        <taxon>Porphyridiaceae</taxon>
        <taxon>Porphyridium</taxon>
    </lineage>
</organism>
<feature type="domain" description="Transcription factor CBF/NF-Y/archaeal histone" evidence="4">
    <location>
        <begin position="12"/>
        <end position="75"/>
    </location>
</feature>
<evidence type="ECO:0000313" key="6">
    <source>
        <dbReference type="Proteomes" id="UP000324585"/>
    </source>
</evidence>
<dbReference type="GO" id="GO:0046982">
    <property type="term" value="F:protein heterodimerization activity"/>
    <property type="evidence" value="ECO:0007669"/>
    <property type="project" value="InterPro"/>
</dbReference>
<dbReference type="InterPro" id="IPR050568">
    <property type="entry name" value="Transcr_DNA_Rep_Reg"/>
</dbReference>
<dbReference type="EMBL" id="VRMN01000011">
    <property type="protein sequence ID" value="KAA8491861.1"/>
    <property type="molecule type" value="Genomic_DNA"/>
</dbReference>
<evidence type="ECO:0000259" key="4">
    <source>
        <dbReference type="Pfam" id="PF00808"/>
    </source>
</evidence>
<dbReference type="PANTHER" id="PTHR10252:SF54">
    <property type="entry name" value="CHROMATIN ACCESSIBILITY COMPLEX PROTEIN 1"/>
    <property type="match status" value="1"/>
</dbReference>